<dbReference type="InterPro" id="IPR027417">
    <property type="entry name" value="P-loop_NTPase"/>
</dbReference>
<feature type="domain" description="Disease resistance R13L4/SHOC-2-like LRR" evidence="9">
    <location>
        <begin position="612"/>
        <end position="901"/>
    </location>
</feature>
<feature type="region of interest" description="Disordered" evidence="5">
    <location>
        <begin position="970"/>
        <end position="994"/>
    </location>
</feature>
<dbReference type="eggNOG" id="KOG4658">
    <property type="taxonomic scope" value="Eukaryota"/>
</dbReference>
<dbReference type="InterPro" id="IPR055414">
    <property type="entry name" value="LRR_R13L4/SHOC2-like"/>
</dbReference>
<dbReference type="SUPFAM" id="SSF52540">
    <property type="entry name" value="P-loop containing nucleoside triphosphate hydrolases"/>
    <property type="match status" value="1"/>
</dbReference>
<dbReference type="Gene3D" id="3.40.50.300">
    <property type="entry name" value="P-loop containing nucleotide triphosphate hydrolases"/>
    <property type="match status" value="1"/>
</dbReference>
<proteinExistence type="predicted"/>
<organism evidence="10 11">
    <name type="scientific">Prunus persica</name>
    <name type="common">Peach</name>
    <name type="synonym">Amygdalus persica</name>
    <dbReference type="NCBI Taxonomy" id="3760"/>
    <lineage>
        <taxon>Eukaryota</taxon>
        <taxon>Viridiplantae</taxon>
        <taxon>Streptophyta</taxon>
        <taxon>Embryophyta</taxon>
        <taxon>Tracheophyta</taxon>
        <taxon>Spermatophyta</taxon>
        <taxon>Magnoliopsida</taxon>
        <taxon>eudicotyledons</taxon>
        <taxon>Gunneridae</taxon>
        <taxon>Pentapetalae</taxon>
        <taxon>rosids</taxon>
        <taxon>fabids</taxon>
        <taxon>Rosales</taxon>
        <taxon>Rosaceae</taxon>
        <taxon>Amygdaloideae</taxon>
        <taxon>Amygdaleae</taxon>
        <taxon>Prunus</taxon>
    </lineage>
</organism>
<dbReference type="Pfam" id="PF23559">
    <property type="entry name" value="WHD_DRP"/>
    <property type="match status" value="1"/>
</dbReference>
<dbReference type="OrthoDB" id="5279713at2759"/>
<dbReference type="FunFam" id="1.10.10.10:FF:000322">
    <property type="entry name" value="Probable disease resistance protein At1g63360"/>
    <property type="match status" value="1"/>
</dbReference>
<feature type="domain" description="Disease resistance N-terminal" evidence="7">
    <location>
        <begin position="9"/>
        <end position="95"/>
    </location>
</feature>
<dbReference type="SUPFAM" id="SSF52058">
    <property type="entry name" value="L domain-like"/>
    <property type="match status" value="1"/>
</dbReference>
<dbReference type="Pfam" id="PF18052">
    <property type="entry name" value="Rx_N"/>
    <property type="match status" value="1"/>
</dbReference>
<dbReference type="SMR" id="M5XGE8"/>
<evidence type="ECO:0000256" key="3">
    <source>
        <dbReference type="ARBA" id="ARBA00022821"/>
    </source>
</evidence>
<dbReference type="Pfam" id="PF00931">
    <property type="entry name" value="NB-ARC"/>
    <property type="match status" value="1"/>
</dbReference>
<dbReference type="HOGENOM" id="CLU_000837_8_1_1"/>
<keyword evidence="11" id="KW-1185">Reference proteome</keyword>
<dbReference type="PRINTS" id="PR00364">
    <property type="entry name" value="DISEASERSIST"/>
</dbReference>
<dbReference type="InterPro" id="IPR002182">
    <property type="entry name" value="NB-ARC"/>
</dbReference>
<dbReference type="InterPro" id="IPR041118">
    <property type="entry name" value="Rx_N"/>
</dbReference>
<evidence type="ECO:0000256" key="2">
    <source>
        <dbReference type="ARBA" id="ARBA00022741"/>
    </source>
</evidence>
<dbReference type="Proteomes" id="UP000006882">
    <property type="component" value="Chromosome G3"/>
</dbReference>
<evidence type="ECO:0000256" key="4">
    <source>
        <dbReference type="ARBA" id="ARBA00022840"/>
    </source>
</evidence>
<dbReference type="FunFam" id="3.40.50.300:FF:001091">
    <property type="entry name" value="Probable disease resistance protein At1g61300"/>
    <property type="match status" value="1"/>
</dbReference>
<dbReference type="InterPro" id="IPR058922">
    <property type="entry name" value="WHD_DRP"/>
</dbReference>
<evidence type="ECO:0000313" key="11">
    <source>
        <dbReference type="Proteomes" id="UP000006882"/>
    </source>
</evidence>
<dbReference type="STRING" id="3760.M5XGE8"/>
<dbReference type="Gene3D" id="1.20.5.4130">
    <property type="match status" value="1"/>
</dbReference>
<evidence type="ECO:0000313" key="10">
    <source>
        <dbReference type="EMBL" id="ONI16328.1"/>
    </source>
</evidence>
<dbReference type="Gramene" id="ONI16328">
    <property type="protein sequence ID" value="ONI16328"/>
    <property type="gene ID" value="PRUPE_3G092700"/>
</dbReference>
<dbReference type="PANTHER" id="PTHR36766:SF40">
    <property type="entry name" value="DISEASE RESISTANCE PROTEIN RGA3"/>
    <property type="match status" value="1"/>
</dbReference>
<dbReference type="GO" id="GO:0051707">
    <property type="term" value="P:response to other organism"/>
    <property type="evidence" value="ECO:0007669"/>
    <property type="project" value="UniProtKB-ARBA"/>
</dbReference>
<name>M5XGE8_PRUPE</name>
<dbReference type="EMBL" id="CM007653">
    <property type="protein sequence ID" value="ONI16328.1"/>
    <property type="molecule type" value="Genomic_DNA"/>
</dbReference>
<evidence type="ECO:0000256" key="1">
    <source>
        <dbReference type="ARBA" id="ARBA00022737"/>
    </source>
</evidence>
<dbReference type="InterPro" id="IPR042197">
    <property type="entry name" value="Apaf_helical"/>
</dbReference>
<feature type="domain" description="Disease resistance protein winged helix" evidence="8">
    <location>
        <begin position="443"/>
        <end position="513"/>
    </location>
</feature>
<dbReference type="Gene3D" id="1.10.10.10">
    <property type="entry name" value="Winged helix-like DNA-binding domain superfamily/Winged helix DNA-binding domain"/>
    <property type="match status" value="1"/>
</dbReference>
<feature type="domain" description="NB-ARC" evidence="6">
    <location>
        <begin position="184"/>
        <end position="357"/>
    </location>
</feature>
<reference evidence="10 11" key="1">
    <citation type="journal article" date="2013" name="Nat. Genet.">
        <title>The high-quality draft genome of peach (Prunus persica) identifies unique patterns of genetic diversity, domestication and genome evolution.</title>
        <authorList>
            <consortium name="International Peach Genome Initiative"/>
            <person name="Verde I."/>
            <person name="Abbott A.G."/>
            <person name="Scalabrin S."/>
            <person name="Jung S."/>
            <person name="Shu S."/>
            <person name="Marroni F."/>
            <person name="Zhebentyayeva T."/>
            <person name="Dettori M.T."/>
            <person name="Grimwood J."/>
            <person name="Cattonaro F."/>
            <person name="Zuccolo A."/>
            <person name="Rossini L."/>
            <person name="Jenkins J."/>
            <person name="Vendramin E."/>
            <person name="Meisel L.A."/>
            <person name="Decroocq V."/>
            <person name="Sosinski B."/>
            <person name="Prochnik S."/>
            <person name="Mitros T."/>
            <person name="Policriti A."/>
            <person name="Cipriani G."/>
            <person name="Dondini L."/>
            <person name="Ficklin S."/>
            <person name="Goodstein D.M."/>
            <person name="Xuan P."/>
            <person name="Del Fabbro C."/>
            <person name="Aramini V."/>
            <person name="Copetti D."/>
            <person name="Gonzalez S."/>
            <person name="Horner D.S."/>
            <person name="Falchi R."/>
            <person name="Lucas S."/>
            <person name="Mica E."/>
            <person name="Maldonado J."/>
            <person name="Lazzari B."/>
            <person name="Bielenberg D."/>
            <person name="Pirona R."/>
            <person name="Miculan M."/>
            <person name="Barakat A."/>
            <person name="Testolin R."/>
            <person name="Stella A."/>
            <person name="Tartarini S."/>
            <person name="Tonutti P."/>
            <person name="Arus P."/>
            <person name="Orellana A."/>
            <person name="Wells C."/>
            <person name="Main D."/>
            <person name="Vizzotto G."/>
            <person name="Silva H."/>
            <person name="Salamini F."/>
            <person name="Schmutz J."/>
            <person name="Morgante M."/>
            <person name="Rokhsar D.S."/>
        </authorList>
    </citation>
    <scope>NUCLEOTIDE SEQUENCE [LARGE SCALE GENOMIC DNA]</scope>
    <source>
        <strain evidence="11">cv. Nemared</strain>
    </source>
</reference>
<evidence type="ECO:0000259" key="7">
    <source>
        <dbReference type="Pfam" id="PF18052"/>
    </source>
</evidence>
<protein>
    <submittedName>
        <fullName evidence="10">Uncharacterized protein</fullName>
    </submittedName>
</protein>
<dbReference type="CDD" id="cd14798">
    <property type="entry name" value="RX-CC_like"/>
    <property type="match status" value="1"/>
</dbReference>
<dbReference type="AlphaFoldDB" id="M5XGE8"/>
<dbReference type="InterPro" id="IPR038005">
    <property type="entry name" value="RX-like_CC"/>
</dbReference>
<dbReference type="GO" id="GO:0043531">
    <property type="term" value="F:ADP binding"/>
    <property type="evidence" value="ECO:0007669"/>
    <property type="project" value="InterPro"/>
</dbReference>
<gene>
    <name evidence="10" type="ORF">PRUPE_3G092700</name>
</gene>
<dbReference type="OMA" id="VECHFDK"/>
<accession>M5XGE8</accession>
<dbReference type="InterPro" id="IPR036388">
    <property type="entry name" value="WH-like_DNA-bd_sf"/>
</dbReference>
<evidence type="ECO:0000259" key="8">
    <source>
        <dbReference type="Pfam" id="PF23559"/>
    </source>
</evidence>
<keyword evidence="1" id="KW-0677">Repeat</keyword>
<dbReference type="PANTHER" id="PTHR36766">
    <property type="entry name" value="PLANT BROAD-SPECTRUM MILDEW RESISTANCE PROTEIN RPW8"/>
    <property type="match status" value="1"/>
</dbReference>
<keyword evidence="3" id="KW-0611">Plant defense</keyword>
<keyword evidence="4" id="KW-0067">ATP-binding</keyword>
<dbReference type="KEGG" id="pper:18782622"/>
<dbReference type="GO" id="GO:0006952">
    <property type="term" value="P:defense response"/>
    <property type="evidence" value="ECO:0007669"/>
    <property type="project" value="UniProtKB-KW"/>
</dbReference>
<dbReference type="InterPro" id="IPR032675">
    <property type="entry name" value="LRR_dom_sf"/>
</dbReference>
<dbReference type="GO" id="GO:0005524">
    <property type="term" value="F:ATP binding"/>
    <property type="evidence" value="ECO:0007669"/>
    <property type="project" value="UniProtKB-KW"/>
</dbReference>
<dbReference type="Pfam" id="PF23598">
    <property type="entry name" value="LRR_14"/>
    <property type="match status" value="1"/>
</dbReference>
<keyword evidence="2" id="KW-0547">Nucleotide-binding</keyword>
<dbReference type="Gene3D" id="1.10.8.430">
    <property type="entry name" value="Helical domain of apoptotic protease-activating factors"/>
    <property type="match status" value="1"/>
</dbReference>
<evidence type="ECO:0000256" key="5">
    <source>
        <dbReference type="SAM" id="MobiDB-lite"/>
    </source>
</evidence>
<evidence type="ECO:0000259" key="9">
    <source>
        <dbReference type="Pfam" id="PF23598"/>
    </source>
</evidence>
<evidence type="ECO:0000259" key="6">
    <source>
        <dbReference type="Pfam" id="PF00931"/>
    </source>
</evidence>
<sequence length="994" mass="113511">MADALVYVVLQQLASTTYQQIEKEVKLVLDVKKEVAKITSNLKAIQAVLDDAEKRQVKEAVVRDWLDKLTDVSYEMDDVLDEWNTKILMQQVDNQEKEGDITLLVTKKKVRLFIPFDCFCFGHVSRVILRRDIKLKLKDLNNKLTVIAKERKAYKFQHTEGRVEQPERQKSSSFVDISKTFGRENEKDIIVNKLLSESSQEIVTGPLVIPIVGMGGMGKTTLAQLAYNDENVKAHFERRIWVCVSDPFDEIKIAKAIIDGNGTPNSDELEAFLQCMSKSIEGEKFLLVLDDVWTQDHRKWEQLKLPLLKGAMGSRILVTTRKEEVAIMMGAKRSHMIHLKQLSEESCWSLFYHLAFFDKEEDESNVFEAIGKEIVKKCKGLPLAAKALGSLMRFKKTKKEWEDVLRSEIWELEEVEQEVFQPLLLSYYDLASGVKRCLLYCVIFPKDYEFNKDNLIELWMSQDYLSLERNQEKEIVGENYFNNLVMRSWFQDFKKDDNGNTTVKMHDIVHDFVQFLNQRECYIMIVKDANKRIELPSDKVRHLTLILASDNQIACSISLSPPVSFDNCKVLRTLSCFDSRITSLDPDLILQLKGLRTLNLSGNIFNELPKEIGELIHLRYIDLSGNHHMNELPNTMCNLYNLQTLHLTGCRQLAKLPKAIGKLINLRHLHIKSCYALKYLPKGIGRLRSLQVLDGFSVCAADNSETLQLGDLGILDKLQGSLFIKGLGNVRDASEAEKAQLANKRHILCLELDFSNGDKRRQGERDGEMLSFLEPPQSLEFLSISCYCGGTFSSPNWMISLPNLRTLVLRSWKNCDFLPPLGKLPSLQILSIDDMPSVRKVGAEFLGIKETSALLKSSSPTVSFPKLKKLSFSGMCSWEEWEGVGGSAEEDSEVRIMPCLSSLDILKADSLQTLPDFLRKTPLRDLTIYKCSVFLEHSCQERRGEEHLKISHIPNIEINYKSVREDGVWIQQEDETEETDSSDSDEDDDGIAQE</sequence>
<dbReference type="Gene3D" id="3.80.10.10">
    <property type="entry name" value="Ribonuclease Inhibitor"/>
    <property type="match status" value="2"/>
</dbReference>
<feature type="compositionally biased region" description="Acidic residues" evidence="5">
    <location>
        <begin position="972"/>
        <end position="994"/>
    </location>
</feature>